<dbReference type="PANTHER" id="PTHR11552:SF147">
    <property type="entry name" value="CHOLINE DEHYDROGENASE, MITOCHONDRIAL"/>
    <property type="match status" value="1"/>
</dbReference>
<comment type="caution">
    <text evidence="10">The sequence shown here is derived from an EMBL/GenBank/DDBJ whole genome shotgun (WGS) entry which is preliminary data.</text>
</comment>
<evidence type="ECO:0000256" key="3">
    <source>
        <dbReference type="ARBA" id="ARBA00022630"/>
    </source>
</evidence>
<feature type="domain" description="Glucose-methanol-choline oxidoreductase N-terminal" evidence="8">
    <location>
        <begin position="96"/>
        <end position="119"/>
    </location>
</feature>
<dbReference type="SUPFAM" id="SSF51905">
    <property type="entry name" value="FAD/NAD(P)-binding domain"/>
    <property type="match status" value="1"/>
</dbReference>
<dbReference type="RefSeq" id="WP_141895363.1">
    <property type="nucleotide sequence ID" value="NZ_BAABLH010000016.1"/>
</dbReference>
<dbReference type="GO" id="GO:0050660">
    <property type="term" value="F:flavin adenine dinucleotide binding"/>
    <property type="evidence" value="ECO:0007669"/>
    <property type="project" value="InterPro"/>
</dbReference>
<dbReference type="AlphaFoldDB" id="A0A543ERW0"/>
<dbReference type="Proteomes" id="UP000320235">
    <property type="component" value="Unassembled WGS sequence"/>
</dbReference>
<comment type="cofactor">
    <cofactor evidence="1 6">
        <name>FAD</name>
        <dbReference type="ChEBI" id="CHEBI:57692"/>
    </cofactor>
</comment>
<evidence type="ECO:0000259" key="9">
    <source>
        <dbReference type="PROSITE" id="PS00624"/>
    </source>
</evidence>
<evidence type="ECO:0000256" key="6">
    <source>
        <dbReference type="PIRSR" id="PIRSR000137-2"/>
    </source>
</evidence>
<gene>
    <name evidence="10" type="ORF">FB391_2840</name>
</gene>
<dbReference type="PANTHER" id="PTHR11552">
    <property type="entry name" value="GLUCOSE-METHANOL-CHOLINE GMC OXIDOREDUCTASE"/>
    <property type="match status" value="1"/>
</dbReference>
<dbReference type="PROSITE" id="PS00624">
    <property type="entry name" value="GMC_OXRED_2"/>
    <property type="match status" value="1"/>
</dbReference>
<feature type="active site" description="Proton donor" evidence="5">
    <location>
        <position position="516"/>
    </location>
</feature>
<accession>A0A543ERW0</accession>
<organism evidence="10 11">
    <name type="scientific">Microbacterium kyungheense</name>
    <dbReference type="NCBI Taxonomy" id="1263636"/>
    <lineage>
        <taxon>Bacteria</taxon>
        <taxon>Bacillati</taxon>
        <taxon>Actinomycetota</taxon>
        <taxon>Actinomycetes</taxon>
        <taxon>Micrococcales</taxon>
        <taxon>Microbacteriaceae</taxon>
        <taxon>Microbacterium</taxon>
    </lineage>
</organism>
<keyword evidence="11" id="KW-1185">Reference proteome</keyword>
<dbReference type="InterPro" id="IPR000172">
    <property type="entry name" value="GMC_OxRdtase_N"/>
</dbReference>
<proteinExistence type="inferred from homology"/>
<evidence type="ECO:0000256" key="1">
    <source>
        <dbReference type="ARBA" id="ARBA00001974"/>
    </source>
</evidence>
<dbReference type="Gene3D" id="3.50.50.60">
    <property type="entry name" value="FAD/NAD(P)-binding domain"/>
    <property type="match status" value="1"/>
</dbReference>
<evidence type="ECO:0000259" key="8">
    <source>
        <dbReference type="PROSITE" id="PS00623"/>
    </source>
</evidence>
<dbReference type="InterPro" id="IPR012132">
    <property type="entry name" value="GMC_OxRdtase"/>
</dbReference>
<keyword evidence="4 6" id="KW-0274">FAD</keyword>
<evidence type="ECO:0000313" key="11">
    <source>
        <dbReference type="Proteomes" id="UP000320235"/>
    </source>
</evidence>
<name>A0A543ERW0_9MICO</name>
<feature type="domain" description="Glucose-methanol-choline oxidoreductase N-terminal" evidence="9">
    <location>
        <begin position="296"/>
        <end position="310"/>
    </location>
</feature>
<dbReference type="PROSITE" id="PS00623">
    <property type="entry name" value="GMC_OXRED_1"/>
    <property type="match status" value="1"/>
</dbReference>
<evidence type="ECO:0000256" key="5">
    <source>
        <dbReference type="PIRSR" id="PIRSR000137-1"/>
    </source>
</evidence>
<evidence type="ECO:0000256" key="4">
    <source>
        <dbReference type="ARBA" id="ARBA00022827"/>
    </source>
</evidence>
<reference evidence="10 11" key="1">
    <citation type="submission" date="2019-06" db="EMBL/GenBank/DDBJ databases">
        <title>Sequencing the genomes of 1000 actinobacteria strains.</title>
        <authorList>
            <person name="Klenk H.-P."/>
        </authorList>
    </citation>
    <scope>NUCLEOTIDE SEQUENCE [LARGE SCALE GENOMIC DNA]</scope>
    <source>
        <strain evidence="10 11">DSM 105492</strain>
    </source>
</reference>
<evidence type="ECO:0000256" key="7">
    <source>
        <dbReference type="RuleBase" id="RU003968"/>
    </source>
</evidence>
<dbReference type="EMBL" id="VFPE01000004">
    <property type="protein sequence ID" value="TQM24327.1"/>
    <property type="molecule type" value="Genomic_DNA"/>
</dbReference>
<dbReference type="InterPro" id="IPR007867">
    <property type="entry name" value="GMC_OxRtase_C"/>
</dbReference>
<comment type="similarity">
    <text evidence="2 7">Belongs to the GMC oxidoreductase family.</text>
</comment>
<dbReference type="InterPro" id="IPR036188">
    <property type="entry name" value="FAD/NAD-bd_sf"/>
</dbReference>
<evidence type="ECO:0000313" key="10">
    <source>
        <dbReference type="EMBL" id="TQM24327.1"/>
    </source>
</evidence>
<dbReference type="GO" id="GO:0016614">
    <property type="term" value="F:oxidoreductase activity, acting on CH-OH group of donors"/>
    <property type="evidence" value="ECO:0007669"/>
    <property type="project" value="InterPro"/>
</dbReference>
<dbReference type="PIRSF" id="PIRSF000137">
    <property type="entry name" value="Alcohol_oxidase"/>
    <property type="match status" value="1"/>
</dbReference>
<evidence type="ECO:0000256" key="2">
    <source>
        <dbReference type="ARBA" id="ARBA00010790"/>
    </source>
</evidence>
<feature type="active site" description="Proton acceptor" evidence="5">
    <location>
        <position position="558"/>
    </location>
</feature>
<protein>
    <submittedName>
        <fullName evidence="10">Choline dehydrogenase</fullName>
    </submittedName>
</protein>
<sequence length="578" mass="60722">MSRRGASGRREAFGVDGLEADYVVVGAGSAGAALAARLSEDPTVSVLLLEAGAPDKALELHVPAAFSKLFRGAYDWNYDTVPQPELEGRTVYWPRGKTLGGSSSLNAMMWIRGFAADYDEWADAAGQGWSWDALVPYFRRVERTADPVDPTQGVDGAQAVEHQRDPRSQTAAFLAAAREAGHPVTPPNLPAGQGFSQTMVSEHRGGRASTADSYLRPAKRRAGLRVVTGAHVRRVTFAPSAGTGTGSPGAAVGAAVDAPAVAGAEPVEPRATGVYVDIDGITRHIRARREVILSGGAINTPQLLMLSGIGPAAHLAEHGIDVVVDAPDVGANLQDHLVAGLAPAADAGTLYDAEKAIELVRYLTGRRGMLSSNVGEAYGFVRTPVADRAGMPQGLPDIEIIFAPVPYVGEGLVPTPRHGLTVGAILLRPRSRGTIRLASADPLAAPLIDPAYLSDAEGLDAATMLAGLAECERLLDTDAMRTVTTGGWVQPEGGERMTPEERAELSMRRYSHTLYHPVGTARMGTDAASVVDPELRVRGVSGLRVADASVMPTVIRGHTNAPAIVIGEVAADLLRGRR</sequence>
<dbReference type="OrthoDB" id="9785276at2"/>
<feature type="binding site" evidence="6">
    <location>
        <position position="232"/>
    </location>
    <ligand>
        <name>FAD</name>
        <dbReference type="ChEBI" id="CHEBI:57692"/>
    </ligand>
</feature>
<dbReference type="Pfam" id="PF00732">
    <property type="entry name" value="GMC_oxred_N"/>
    <property type="match status" value="1"/>
</dbReference>
<keyword evidence="3 7" id="KW-0285">Flavoprotein</keyword>
<dbReference type="Pfam" id="PF05199">
    <property type="entry name" value="GMC_oxred_C"/>
    <property type="match status" value="1"/>
</dbReference>
<dbReference type="Gene3D" id="3.30.560.10">
    <property type="entry name" value="Glucose Oxidase, domain 3"/>
    <property type="match status" value="1"/>
</dbReference>
<dbReference type="SUPFAM" id="SSF54373">
    <property type="entry name" value="FAD-linked reductases, C-terminal domain"/>
    <property type="match status" value="1"/>
</dbReference>